<dbReference type="EMBL" id="LO017727">
    <property type="protein sequence ID" value="CRH05707.1"/>
    <property type="molecule type" value="Genomic_DNA"/>
</dbReference>
<name>A0A1S7LI02_MAGMO</name>
<dbReference type="AlphaFoldDB" id="A0A1S7LI02"/>
<protein>
    <recommendedName>
        <fullName evidence="2">DUF1835 domain-containing protein</fullName>
    </recommendedName>
</protein>
<proteinExistence type="predicted"/>
<sequence>MSIQLHISNGDSATGLMQAAGIAGQLLPWRDLLHDGPVPAVESLQALSQIRAEFIHSCGWGDIHDLEVGFQERDNTLVRWHEHGEVVLWFEHDLYDQLQLLQILAWFAQLPAAQREQAQSRLFLIQSDDYLGECSPMEMVNLEKTKQPVSSAQLELAKQAWEAFTQPEPTAWQALLNADTSALPWLAASVKRQLMQFPSTKSGLSYTQQLIVEMIAEGIDNPGWLFHHYLERDTPKFMGDASFWQILRALTQGASPLIAVSTGAAFEPPVSYPPDEAFAAQQLSLTADGEAVLAGEADWVSLNGIDHWSGGCHLTIDNLWRWDGEKLAQITSVRLRVE</sequence>
<evidence type="ECO:0008006" key="2">
    <source>
        <dbReference type="Google" id="ProtNLM"/>
    </source>
</evidence>
<gene>
    <name evidence="1" type="ORF">MAGMO_1519</name>
</gene>
<organism evidence="1">
    <name type="scientific">Magnetococcus massalia (strain MO-1)</name>
    <dbReference type="NCBI Taxonomy" id="451514"/>
    <lineage>
        <taxon>Bacteria</taxon>
        <taxon>Pseudomonadati</taxon>
        <taxon>Pseudomonadota</taxon>
        <taxon>Magnetococcia</taxon>
        <taxon>Magnetococcales</taxon>
        <taxon>Magnetococcaceae</taxon>
        <taxon>Magnetococcus</taxon>
    </lineage>
</organism>
<evidence type="ECO:0000313" key="1">
    <source>
        <dbReference type="EMBL" id="CRH05707.1"/>
    </source>
</evidence>
<reference evidence="1" key="1">
    <citation type="submission" date="2015-04" db="EMBL/GenBank/DDBJ databases">
        <authorList>
            <person name="Syromyatnikov M.Y."/>
            <person name="Popov V.N."/>
        </authorList>
    </citation>
    <scope>NUCLEOTIDE SEQUENCE</scope>
    <source>
        <strain evidence="1">MO-1</strain>
    </source>
</reference>
<accession>A0A1S7LI02</accession>